<dbReference type="FunFam" id="3.90.190.10:FF:000095">
    <property type="entry name" value="Unplaced genomic scaffold supercont1.9, whole genome shotgun sequence"/>
    <property type="match status" value="1"/>
</dbReference>
<dbReference type="Pfam" id="PF00782">
    <property type="entry name" value="DSPc"/>
    <property type="match status" value="1"/>
</dbReference>
<dbReference type="InterPro" id="IPR053239">
    <property type="entry name" value="Dual_spec_PTase"/>
</dbReference>
<keyword evidence="7" id="KW-1185">Reference proteome</keyword>
<accession>A0AAN6GWB3</accession>
<dbReference type="PROSITE" id="PS50056">
    <property type="entry name" value="TYR_PHOSPHATASE_2"/>
    <property type="match status" value="1"/>
</dbReference>
<feature type="domain" description="Tyrosine specific protein phosphatases" evidence="5">
    <location>
        <begin position="1084"/>
        <end position="1152"/>
    </location>
</feature>
<feature type="compositionally biased region" description="Low complexity" evidence="3">
    <location>
        <begin position="295"/>
        <end position="319"/>
    </location>
</feature>
<dbReference type="InterPro" id="IPR029021">
    <property type="entry name" value="Prot-tyrosine_phosphatase-like"/>
</dbReference>
<dbReference type="EMBL" id="JAPDMZ010000059">
    <property type="protein sequence ID" value="KAK0552716.1"/>
    <property type="molecule type" value="Genomic_DNA"/>
</dbReference>
<evidence type="ECO:0000259" key="4">
    <source>
        <dbReference type="PROSITE" id="PS50054"/>
    </source>
</evidence>
<keyword evidence="2" id="KW-0904">Protein phosphatase</keyword>
<dbReference type="InterPro" id="IPR000340">
    <property type="entry name" value="Dual-sp_phosphatase_cat-dom"/>
</dbReference>
<dbReference type="InterPro" id="IPR047949">
    <property type="entry name" value="PPS1_DSP"/>
</dbReference>
<comment type="caution">
    <text evidence="6">The sequence shown here is derived from an EMBL/GenBank/DDBJ whole genome shotgun (WGS) entry which is preliminary data.</text>
</comment>
<dbReference type="PANTHER" id="PTHR47550">
    <property type="entry name" value="DUAL SPECIFICITY PROTEIN PHOSPHATASE PPS1"/>
    <property type="match status" value="1"/>
</dbReference>
<dbReference type="Proteomes" id="UP001176517">
    <property type="component" value="Unassembled WGS sequence"/>
</dbReference>
<evidence type="ECO:0000259" key="5">
    <source>
        <dbReference type="PROSITE" id="PS50056"/>
    </source>
</evidence>
<protein>
    <submittedName>
        <fullName evidence="6">Tyrosine/serine/threonine protein phosphatase pps1</fullName>
    </submittedName>
</protein>
<gene>
    <name evidence="6" type="primary">PPS1</name>
    <name evidence="6" type="ORF">OC846_002779</name>
</gene>
<evidence type="ECO:0000313" key="7">
    <source>
        <dbReference type="Proteomes" id="UP001176517"/>
    </source>
</evidence>
<sequence length="1331" mass="143704">MAASSVSLHPVASRGGQQSAEVVSFQLSDTSSSHQAKAQANASVAAAYNATGSVIAADGWQPPAFESASAPLDSIPTEFGQRPSPVLPGQSSNSISASMPTNAEHLEAHMESVSSAPEWGVRHADIDIYPCLSLTEAQQQQSSIASSSNPLVHAPFKKAASWCAAGGLPMAYTASQMAAAAEQSSQAPIRMLTATQFARMYEHYLDQDVPHHVVFPFLHGVDGDNPGQNVFFSAPLGGQPTPRYRGITIVRADMPTPQAVFERLQSYAQTDGEPTFAAGVDQSFKLSGPHYGGASLLSGPKSDSSCSSGHGSDESGTSSDDSRSSGRDHRERESSNSMYEHFAANLSMASSNTTAMSHISGQSFFEDKIANQSFQSDTASSFSTSPNPVPHSAGKLGMDTSSSSEPLQFGQAANEAHCAASTSFSRYWGEMLSQPYEPQPPHSILNSTLYPAELLILPEPAEKSRQRAFTSASSPPSPSPFSHRSMSNTASSGAASESSGQRKATFAKPAQATGVSLRNFKIQAAKYATISDIVVYCPAGLHSGAIELAQHFRDAQEAMYRERQERGLGGLQYNVFVVTDAFETFEKQFDFLVAVDGQGRERHTVNFIDREREEMQRLTRATEIETNVWLGCSRDVPPLEEDEEEFVDAVDRQNPHGFSFCIEAHEMAFMPGYDTLRQASHYLNSLEDMASSQTSKESDAHQGGDYFSHFDGIPDSSTAAAHDTLPVLHLECAAGSQSCNSNDSLNRMADSVIDLCAWIKAQAQPASVRADGQLYTSGDENVRERRFLIHCGDGYTETSLLALSYLMLARNLTLPEAYLDMQHRANRSFFVYARDLPLLKRVDEKLSLLRLVAQHQQQQMEEEAKARSHLLCRGKAKHSFAWLSSSNEEQKSAHAKAQSEGAANADQPSWAKSIAAAATGLVSPSNSMPGQTSHRKTLSFASATSAALARNRHKRSATCSSELGAQLGDDSKVRDAWFHNPRFEGSFPSRILPFLYLGNIAHAMNADMLHALGITHVVSVGESALHPPPGECNDEDWMADYADPAGAPQAMPGDSALWREMQAGRIDVLDLKNVSDDGIDPLRATMCQSVEYIERARRAGGKVLVHCRVGVSRSATIVLAYVMAHLDLGLVEAYLLVRSRRLNILIQPHLLFFWELRGWEKVLADKKAQRAGEATPACSALQPVESGCDELQYKDVDEEMTDADAPSPADADERAFSMAALSLCSFHPSSMGFRGFASSNKVSPSTSHSVTAAGSPIPAQVPLSGFGDQQNTDLDIDFAAGAGSVYGVNIPAAHLLPFGSGSPSGVPYKSLRLTWGFLCREIAALNQRYFV</sequence>
<dbReference type="CDD" id="cd14516">
    <property type="entry name" value="DSP_fungal_PPS1"/>
    <property type="match status" value="1"/>
</dbReference>
<dbReference type="InterPro" id="IPR000387">
    <property type="entry name" value="Tyr_Pase_dom"/>
</dbReference>
<evidence type="ECO:0000256" key="1">
    <source>
        <dbReference type="ARBA" id="ARBA00022801"/>
    </source>
</evidence>
<dbReference type="GO" id="GO:0008138">
    <property type="term" value="F:protein tyrosine/serine/threonine phosphatase activity"/>
    <property type="evidence" value="ECO:0007669"/>
    <property type="project" value="InterPro"/>
</dbReference>
<dbReference type="GO" id="GO:0005634">
    <property type="term" value="C:nucleus"/>
    <property type="evidence" value="ECO:0007669"/>
    <property type="project" value="GOC"/>
</dbReference>
<dbReference type="Gene3D" id="3.90.190.10">
    <property type="entry name" value="Protein tyrosine phosphatase superfamily"/>
    <property type="match status" value="2"/>
</dbReference>
<feature type="compositionally biased region" description="Basic and acidic residues" evidence="3">
    <location>
        <begin position="320"/>
        <end position="334"/>
    </location>
</feature>
<feature type="region of interest" description="Disordered" evidence="3">
    <location>
        <begin position="295"/>
        <end position="337"/>
    </location>
</feature>
<dbReference type="PROSITE" id="PS00383">
    <property type="entry name" value="TYR_PHOSPHATASE_1"/>
    <property type="match status" value="1"/>
</dbReference>
<dbReference type="GO" id="GO:0033260">
    <property type="term" value="P:nuclear DNA replication"/>
    <property type="evidence" value="ECO:0007669"/>
    <property type="project" value="InterPro"/>
</dbReference>
<feature type="domain" description="Tyrosine-protein phosphatase" evidence="4">
    <location>
        <begin position="987"/>
        <end position="1165"/>
    </location>
</feature>
<dbReference type="PANTHER" id="PTHR47550:SF1">
    <property type="entry name" value="DUAL SPECIFICITY PROTEIN PHOSPHATASE PPS1"/>
    <property type="match status" value="1"/>
</dbReference>
<feature type="region of interest" description="Disordered" evidence="3">
    <location>
        <begin position="463"/>
        <end position="508"/>
    </location>
</feature>
<feature type="compositionally biased region" description="Low complexity" evidence="3">
    <location>
        <begin position="480"/>
        <end position="499"/>
    </location>
</feature>
<organism evidence="6 7">
    <name type="scientific">Tilletia horrida</name>
    <dbReference type="NCBI Taxonomy" id="155126"/>
    <lineage>
        <taxon>Eukaryota</taxon>
        <taxon>Fungi</taxon>
        <taxon>Dikarya</taxon>
        <taxon>Basidiomycota</taxon>
        <taxon>Ustilaginomycotina</taxon>
        <taxon>Exobasidiomycetes</taxon>
        <taxon>Tilletiales</taxon>
        <taxon>Tilletiaceae</taxon>
        <taxon>Tilletia</taxon>
    </lineage>
</organism>
<dbReference type="PROSITE" id="PS50054">
    <property type="entry name" value="TYR_PHOSPHATASE_DUAL"/>
    <property type="match status" value="1"/>
</dbReference>
<evidence type="ECO:0000256" key="2">
    <source>
        <dbReference type="ARBA" id="ARBA00022912"/>
    </source>
</evidence>
<dbReference type="SUPFAM" id="SSF52799">
    <property type="entry name" value="(Phosphotyrosine protein) phosphatases II"/>
    <property type="match status" value="2"/>
</dbReference>
<evidence type="ECO:0000313" key="6">
    <source>
        <dbReference type="EMBL" id="KAK0552716.1"/>
    </source>
</evidence>
<keyword evidence="1" id="KW-0378">Hydrolase</keyword>
<feature type="region of interest" description="Disordered" evidence="3">
    <location>
        <begin position="688"/>
        <end position="707"/>
    </location>
</feature>
<dbReference type="SMART" id="SM00195">
    <property type="entry name" value="DSPc"/>
    <property type="match status" value="1"/>
</dbReference>
<reference evidence="6" key="1">
    <citation type="journal article" date="2023" name="PhytoFront">
        <title>Draft Genome Resources of Seven Strains of Tilletia horrida, Causal Agent of Kernel Smut of Rice.</title>
        <authorList>
            <person name="Khanal S."/>
            <person name="Antony Babu S."/>
            <person name="Zhou X.G."/>
        </authorList>
    </citation>
    <scope>NUCLEOTIDE SEQUENCE</scope>
    <source>
        <strain evidence="6">TX6</strain>
    </source>
</reference>
<evidence type="ECO:0000256" key="3">
    <source>
        <dbReference type="SAM" id="MobiDB-lite"/>
    </source>
</evidence>
<proteinExistence type="predicted"/>
<name>A0AAN6GWB3_9BASI</name>
<dbReference type="InterPro" id="IPR016130">
    <property type="entry name" value="Tyr_Pase_AS"/>
</dbReference>
<dbReference type="InterPro" id="IPR020422">
    <property type="entry name" value="TYR_PHOSPHATASE_DUAL_dom"/>
</dbReference>